<sequence length="150" mass="16959">MTPVLLMHSLKTFLEEVVVDVELTNPKGTLTTPQVFLEALPQRKADSQEEDYPFIIVRAAGGEDLEDGSTASLNLIVGTYSKDDSGFIDVLNIIEDVRQALLKKRVVGQSFRMELPLKWKLFDEQPYPGWVGEMNTLWTIPQVQEEVFFG</sequence>
<evidence type="ECO:0000313" key="2">
    <source>
        <dbReference type="Proteomes" id="UP000316882"/>
    </source>
</evidence>
<dbReference type="RefSeq" id="WP_122965318.1">
    <property type="nucleotide sequence ID" value="NZ_BJMH01000037.1"/>
</dbReference>
<name>A0A4Y3PQV0_BREPA</name>
<protein>
    <submittedName>
        <fullName evidence="1">Uncharacterized protein</fullName>
    </submittedName>
</protein>
<reference evidence="1 2" key="1">
    <citation type="submission" date="2019-06" db="EMBL/GenBank/DDBJ databases">
        <title>Whole genome shotgun sequence of Brevibacillus parabrevis NBRC 12334.</title>
        <authorList>
            <person name="Hosoyama A."/>
            <person name="Uohara A."/>
            <person name="Ohji S."/>
            <person name="Ichikawa N."/>
        </authorList>
    </citation>
    <scope>NUCLEOTIDE SEQUENCE [LARGE SCALE GENOMIC DNA]</scope>
    <source>
        <strain evidence="1 2">NBRC 12334</strain>
    </source>
</reference>
<comment type="caution">
    <text evidence="1">The sequence shown here is derived from an EMBL/GenBank/DDBJ whole genome shotgun (WGS) entry which is preliminary data.</text>
</comment>
<organism evidence="1 2">
    <name type="scientific">Brevibacillus parabrevis</name>
    <dbReference type="NCBI Taxonomy" id="54914"/>
    <lineage>
        <taxon>Bacteria</taxon>
        <taxon>Bacillati</taxon>
        <taxon>Bacillota</taxon>
        <taxon>Bacilli</taxon>
        <taxon>Bacillales</taxon>
        <taxon>Paenibacillaceae</taxon>
        <taxon>Brevibacillus</taxon>
    </lineage>
</organism>
<dbReference type="EMBL" id="BJMH01000037">
    <property type="protein sequence ID" value="GEB35305.1"/>
    <property type="molecule type" value="Genomic_DNA"/>
</dbReference>
<keyword evidence="2" id="KW-1185">Reference proteome</keyword>
<dbReference type="AlphaFoldDB" id="A0A4Y3PQV0"/>
<dbReference type="Proteomes" id="UP000316882">
    <property type="component" value="Unassembled WGS sequence"/>
</dbReference>
<accession>A0A4Y3PQV0</accession>
<proteinExistence type="predicted"/>
<evidence type="ECO:0000313" key="1">
    <source>
        <dbReference type="EMBL" id="GEB35305.1"/>
    </source>
</evidence>
<gene>
    <name evidence="1" type="ORF">BPA01_48850</name>
</gene>